<name>A0A9P8I560_9PEZI</name>
<evidence type="ECO:0000313" key="5">
    <source>
        <dbReference type="Proteomes" id="UP000698800"/>
    </source>
</evidence>
<feature type="domain" description="TauD/TfdA-like" evidence="3">
    <location>
        <begin position="64"/>
        <end position="292"/>
    </location>
</feature>
<proteinExistence type="predicted"/>
<dbReference type="InterPro" id="IPR003819">
    <property type="entry name" value="TauD/TfdA-like"/>
</dbReference>
<evidence type="ECO:0000256" key="1">
    <source>
        <dbReference type="ARBA" id="ARBA00023002"/>
    </source>
</evidence>
<feature type="compositionally biased region" description="Low complexity" evidence="2">
    <location>
        <begin position="393"/>
        <end position="405"/>
    </location>
</feature>
<comment type="caution">
    <text evidence="4">The sequence shown here is derived from an EMBL/GenBank/DDBJ whole genome shotgun (WGS) entry which is preliminary data.</text>
</comment>
<keyword evidence="1" id="KW-0560">Oxidoreductase</keyword>
<feature type="compositionally biased region" description="Low complexity" evidence="2">
    <location>
        <begin position="344"/>
        <end position="358"/>
    </location>
</feature>
<evidence type="ECO:0000259" key="3">
    <source>
        <dbReference type="Pfam" id="PF02668"/>
    </source>
</evidence>
<dbReference type="InterPro" id="IPR050411">
    <property type="entry name" value="AlphaKG_dependent_hydroxylases"/>
</dbReference>
<feature type="compositionally biased region" description="Basic and acidic residues" evidence="2">
    <location>
        <begin position="118"/>
        <end position="137"/>
    </location>
</feature>
<evidence type="ECO:0000256" key="2">
    <source>
        <dbReference type="SAM" id="MobiDB-lite"/>
    </source>
</evidence>
<accession>A0A9P8I560</accession>
<sequence>MPASIQSPVPKGFPAKLEGPLAWDGETYQNDPVKYVLNLSANEIQSVDKALRHFQGLKLAPGHLTTKTFPLPSALSAKLAQISDELYKGRGFAVVRGLNPQKYKPEENTIKGHIRNAQSDRPRQDKTPGELRPSKRNEEMAFHTDTAAGDILAMYIKGLHEHTGGKQYLSSFWRIYNVLAKEAPDVLHTLARSFPWEDADPVTREPRVDHRPLIFSVDNKVQIQYVTVPLLGSRDHPRPGNIPALTASQKKALGVFQSAAERVSFELDRELGDIQFVNNLSILHGRTAFATETSDSRISAYTNVTTETVIATKNTSTVANLSGDLTPYNVSVNSTTGEETGIFTSADPTSATTTATTTTTCTDTGKEISSDGKNTTTTTTTNYRITTTIETTTTTPTNASAAATASGEPKTELEVTTQDSVNGDPNTQRTITTTTTTFYTNCQYIASVKVEESGTLRNRLIGYASPRHFLRLFLRDGRHSWRKPDVYRERIDQCFSVPADKQHLPSVDYDPYEATVNIGGEPHG</sequence>
<feature type="region of interest" description="Disordered" evidence="2">
    <location>
        <begin position="105"/>
        <end position="137"/>
    </location>
</feature>
<dbReference type="OrthoDB" id="272271at2759"/>
<organism evidence="4 5">
    <name type="scientific">Glutinoglossum americanum</name>
    <dbReference type="NCBI Taxonomy" id="1670608"/>
    <lineage>
        <taxon>Eukaryota</taxon>
        <taxon>Fungi</taxon>
        <taxon>Dikarya</taxon>
        <taxon>Ascomycota</taxon>
        <taxon>Pezizomycotina</taxon>
        <taxon>Geoglossomycetes</taxon>
        <taxon>Geoglossales</taxon>
        <taxon>Geoglossaceae</taxon>
        <taxon>Glutinoglossum</taxon>
    </lineage>
</organism>
<dbReference type="EMBL" id="JAGHQL010000033">
    <property type="protein sequence ID" value="KAH0543409.1"/>
    <property type="molecule type" value="Genomic_DNA"/>
</dbReference>
<dbReference type="PANTHER" id="PTHR10696:SF54">
    <property type="entry name" value="FAMILY OXIDOREDUCTASE, PUTATIVE (AFU_ORTHOLOGUE AFUA_4G13850)-RELATED"/>
    <property type="match status" value="1"/>
</dbReference>
<dbReference type="Proteomes" id="UP000698800">
    <property type="component" value="Unassembled WGS sequence"/>
</dbReference>
<dbReference type="PANTHER" id="PTHR10696">
    <property type="entry name" value="GAMMA-BUTYROBETAINE HYDROXYLASE-RELATED"/>
    <property type="match status" value="1"/>
</dbReference>
<feature type="region of interest" description="Disordered" evidence="2">
    <location>
        <begin position="393"/>
        <end position="429"/>
    </location>
</feature>
<dbReference type="AlphaFoldDB" id="A0A9P8I560"/>
<dbReference type="Pfam" id="PF02668">
    <property type="entry name" value="TauD"/>
    <property type="match status" value="1"/>
</dbReference>
<keyword evidence="5" id="KW-1185">Reference proteome</keyword>
<feature type="region of interest" description="Disordered" evidence="2">
    <location>
        <begin position="339"/>
        <end position="358"/>
    </location>
</feature>
<evidence type="ECO:0000313" key="4">
    <source>
        <dbReference type="EMBL" id="KAH0543409.1"/>
    </source>
</evidence>
<protein>
    <recommendedName>
        <fullName evidence="3">TauD/TfdA-like domain-containing protein</fullName>
    </recommendedName>
</protein>
<dbReference type="Gene3D" id="3.60.130.10">
    <property type="entry name" value="Clavaminate synthase-like"/>
    <property type="match status" value="1"/>
</dbReference>
<feature type="compositionally biased region" description="Polar residues" evidence="2">
    <location>
        <begin position="414"/>
        <end position="426"/>
    </location>
</feature>
<gene>
    <name evidence="4" type="ORF">FGG08_002267</name>
</gene>
<dbReference type="GO" id="GO:0016491">
    <property type="term" value="F:oxidoreductase activity"/>
    <property type="evidence" value="ECO:0007669"/>
    <property type="project" value="UniProtKB-KW"/>
</dbReference>
<dbReference type="SUPFAM" id="SSF51197">
    <property type="entry name" value="Clavaminate synthase-like"/>
    <property type="match status" value="1"/>
</dbReference>
<reference evidence="4" key="1">
    <citation type="submission" date="2021-03" db="EMBL/GenBank/DDBJ databases">
        <title>Comparative genomics and phylogenomic investigation of the class Geoglossomycetes provide insights into ecological specialization and systematics.</title>
        <authorList>
            <person name="Melie T."/>
            <person name="Pirro S."/>
            <person name="Miller A.N."/>
            <person name="Quandt A."/>
        </authorList>
    </citation>
    <scope>NUCLEOTIDE SEQUENCE</scope>
    <source>
        <strain evidence="4">GBOQ0MN5Z8</strain>
    </source>
</reference>
<dbReference type="InterPro" id="IPR042098">
    <property type="entry name" value="TauD-like_sf"/>
</dbReference>